<dbReference type="InterPro" id="IPR036397">
    <property type="entry name" value="RNaseH_sf"/>
</dbReference>
<dbReference type="GO" id="GO:0003676">
    <property type="term" value="F:nucleic acid binding"/>
    <property type="evidence" value="ECO:0007669"/>
    <property type="project" value="InterPro"/>
</dbReference>
<evidence type="ECO:0000259" key="2">
    <source>
        <dbReference type="Pfam" id="PF07727"/>
    </source>
</evidence>
<dbReference type="InterPro" id="IPR013103">
    <property type="entry name" value="RVT_2"/>
</dbReference>
<gene>
    <name evidence="3" type="ORF">Prudu_42S000400</name>
</gene>
<accession>A0A5H2XJ19</accession>
<dbReference type="PANTHER" id="PTHR47481:SF22">
    <property type="entry name" value="RETROTRANSPOSON GAG DOMAIN-CONTAINING PROTEIN"/>
    <property type="match status" value="1"/>
</dbReference>
<feature type="region of interest" description="Disordered" evidence="1">
    <location>
        <begin position="487"/>
        <end position="525"/>
    </location>
</feature>
<reference evidence="3" key="1">
    <citation type="journal article" date="2019" name="Science">
        <title>Mutation of a bHLH transcription factor allowed almond domestication.</title>
        <authorList>
            <person name="Sanchez-Perez R."/>
            <person name="Pavan S."/>
            <person name="Mazzeo R."/>
            <person name="Moldovan C."/>
            <person name="Aiese Cigliano R."/>
            <person name="Del Cueto J."/>
            <person name="Ricciardi F."/>
            <person name="Lotti C."/>
            <person name="Ricciardi L."/>
            <person name="Dicenta F."/>
            <person name="Lopez-Marques R.L."/>
            <person name="Lindberg Moller B."/>
        </authorList>
    </citation>
    <scope>NUCLEOTIDE SEQUENCE</scope>
</reference>
<name>A0A5H2XJ19_PRUDU</name>
<dbReference type="AlphaFoldDB" id="A0A5H2XJ19"/>
<evidence type="ECO:0000313" key="3">
    <source>
        <dbReference type="EMBL" id="BBN67324.1"/>
    </source>
</evidence>
<feature type="compositionally biased region" description="Low complexity" evidence="1">
    <location>
        <begin position="498"/>
        <end position="521"/>
    </location>
</feature>
<dbReference type="PANTHER" id="PTHR47481">
    <property type="match status" value="1"/>
</dbReference>
<proteinExistence type="predicted"/>
<evidence type="ECO:0000256" key="1">
    <source>
        <dbReference type="SAM" id="MobiDB-lite"/>
    </source>
</evidence>
<feature type="domain" description="Reverse transcriptase Ty1/copia-type" evidence="2">
    <location>
        <begin position="602"/>
        <end position="844"/>
    </location>
</feature>
<dbReference type="InterPro" id="IPR043502">
    <property type="entry name" value="DNA/RNA_pol_sf"/>
</dbReference>
<protein>
    <submittedName>
        <fullName evidence="3">Transposable element protein</fullName>
    </submittedName>
</protein>
<dbReference type="SUPFAM" id="SSF56672">
    <property type="entry name" value="DNA/RNA polymerases"/>
    <property type="match status" value="1"/>
</dbReference>
<dbReference type="EMBL" id="AP020379">
    <property type="protein sequence ID" value="BBN67324.1"/>
    <property type="molecule type" value="Genomic_DNA"/>
</dbReference>
<dbReference type="Pfam" id="PF14223">
    <property type="entry name" value="Retrotran_gag_2"/>
    <property type="match status" value="1"/>
</dbReference>
<sequence>MQLLLEGHGLLGFVDGSRLCPPRFDEDSDVEGVETDAYAVWKMHDRALMQLLIATLSSTAISYVIGCTSSHDMWVQLKDRFSMVTKARIFQMKSELQNIKKGTDPVSQYLQKIKDARDHLAAARVSFNDDDIVILALNGLPPNIIHFGVWFELLAEEAILEHTTSATPFASAMMANNQSFNGKSLVLADTSTSVPSSISSSHNGGVNGGLNGGFHSSSNGGSFSHNGGFQSGPNRGSFYRGRGRPWHQFSSSSRPYQAPPNLALASLVRILIFQFVKYATRKYGHTAIQCYHRGNFSYQGKPPSSNLTAMHANCSPSSSAEQFWVADTGATAHMTSDLSQLSLATPFLGNETITHCGGSDLYVMHLAFGFKDKLTGSVLLKGLCRAGLYSIPFFPSQPHPTPAASLIKQHFCFLGHPVNTSLWHKRFGHPSNIITTALLHHSQSLSSLLLLKFFKVMEVSLPSSSSPPSISFTNTVLSPIPSLSISSPSPSTYEANEPLTALPPSSLPASPSATQSATQSPLPVDPDFQPESLRVVLPLPPVNLHPMTTRSKNGISKRKAFSASTSIDLSTIEPSSFKAASQSPEWQSAMREEIEALHAQGTWDLVPLPAHKNLVGCKWVYRIKKNADGSIARHKARLVAKGFSQEEGIDYYETFSPVVKPTTVRLVLALAAQFQWSLRQLDVKNAFLHGVLQEEVYMTQPQGFENKHYSSDFVCRLKKSLYGLKQAPRAWNERFTSFLPSLGFQASNADPSLFIHHSSLGTVVLLLYVDDIILTGSNSSLITSVISALTQEFDMKDLGQLTYFLGLQISYQSAGLFVSQTKYIKELLDKVDLQDSKPCPTPCLPYHRLLKDDGKPYSHPEQYRSIVGALQYLTFTRPDIAFSVNQACQFMHNPMESHVVAVKRILRYLKGTIDFGIWFKPGLLHLHAYSDADWAGDPNDRRSVSGLLFTWALVLFLGLLRSNILSLVRPLRQNIGLWRLLLLNLHGSDIAVILLEAILFEKGVSDALVVAVKVVEGSDKGRAADEGGTRLGFAPASLHQILCWKPWEYMRECDFGWELRDWMVMISFHVHWTTFSGLSKDLQRPSEKSFKLTLNETREQMIPRRRKLTLYPNLNLHSETCFASETKMEAKDLEVPEKQYKKKLFMSRSLLIQLHSPIVEEEWGRTHASGVHVGGRIVINVWRLMRGEVKLNMYTV</sequence>
<dbReference type="Gene3D" id="3.30.420.10">
    <property type="entry name" value="Ribonuclease H-like superfamily/Ribonuclease H"/>
    <property type="match status" value="1"/>
</dbReference>
<organism evidence="3">
    <name type="scientific">Prunus dulcis</name>
    <name type="common">Almond</name>
    <name type="synonym">Amygdalus dulcis</name>
    <dbReference type="NCBI Taxonomy" id="3755"/>
    <lineage>
        <taxon>Eukaryota</taxon>
        <taxon>Viridiplantae</taxon>
        <taxon>Streptophyta</taxon>
        <taxon>Embryophyta</taxon>
        <taxon>Tracheophyta</taxon>
        <taxon>Spermatophyta</taxon>
        <taxon>Magnoliopsida</taxon>
        <taxon>eudicotyledons</taxon>
        <taxon>Gunneridae</taxon>
        <taxon>Pentapetalae</taxon>
        <taxon>rosids</taxon>
        <taxon>fabids</taxon>
        <taxon>Rosales</taxon>
        <taxon>Rosaceae</taxon>
        <taxon>Amygdaloideae</taxon>
        <taxon>Amygdaleae</taxon>
        <taxon>Prunus</taxon>
    </lineage>
</organism>
<dbReference type="Pfam" id="PF07727">
    <property type="entry name" value="RVT_2"/>
    <property type="match status" value="1"/>
</dbReference>